<gene>
    <name evidence="1" type="ORF">SDC9_202265</name>
</gene>
<dbReference type="AlphaFoldDB" id="A0A645J273"/>
<comment type="caution">
    <text evidence="1">The sequence shown here is derived from an EMBL/GenBank/DDBJ whole genome shotgun (WGS) entry which is preliminary data.</text>
</comment>
<organism evidence="1">
    <name type="scientific">bioreactor metagenome</name>
    <dbReference type="NCBI Taxonomy" id="1076179"/>
    <lineage>
        <taxon>unclassified sequences</taxon>
        <taxon>metagenomes</taxon>
        <taxon>ecological metagenomes</taxon>
    </lineage>
</organism>
<evidence type="ECO:0000313" key="1">
    <source>
        <dbReference type="EMBL" id="MPN54594.1"/>
    </source>
</evidence>
<reference evidence="1" key="1">
    <citation type="submission" date="2019-08" db="EMBL/GenBank/DDBJ databases">
        <authorList>
            <person name="Kucharzyk K."/>
            <person name="Murdoch R.W."/>
            <person name="Higgins S."/>
            <person name="Loffler F."/>
        </authorList>
    </citation>
    <scope>NUCLEOTIDE SEQUENCE</scope>
</reference>
<sequence>MSHDDMGSTFHETAGMEIEVDLIFGSNNCLYHFLIGLCHIGQVTFQRFQFG</sequence>
<proteinExistence type="predicted"/>
<accession>A0A645J273</accession>
<name>A0A645J273_9ZZZZ</name>
<dbReference type="EMBL" id="VSSQ01122972">
    <property type="protein sequence ID" value="MPN54594.1"/>
    <property type="molecule type" value="Genomic_DNA"/>
</dbReference>
<protein>
    <submittedName>
        <fullName evidence="1">Uncharacterized protein</fullName>
    </submittedName>
</protein>